<organism evidence="2 3">
    <name type="scientific">Neisseria oralis</name>
    <dbReference type="NCBI Taxonomy" id="1107316"/>
    <lineage>
        <taxon>Bacteria</taxon>
        <taxon>Pseudomonadati</taxon>
        <taxon>Pseudomonadota</taxon>
        <taxon>Betaproteobacteria</taxon>
        <taxon>Neisseriales</taxon>
        <taxon>Neisseriaceae</taxon>
        <taxon>Neisseria</taxon>
    </lineage>
</organism>
<keyword evidence="3" id="KW-1185">Reference proteome</keyword>
<proteinExistence type="predicted"/>
<dbReference type="Proteomes" id="UP001621964">
    <property type="component" value="Unassembled WGS sequence"/>
</dbReference>
<name>A0ABW8Q7D6_9NEIS</name>
<evidence type="ECO:0000313" key="3">
    <source>
        <dbReference type="Proteomes" id="UP001621964"/>
    </source>
</evidence>
<protein>
    <submittedName>
        <fullName evidence="2">Uncharacterized protein</fullName>
    </submittedName>
</protein>
<evidence type="ECO:0000313" key="2">
    <source>
        <dbReference type="EMBL" id="MFK7642626.1"/>
    </source>
</evidence>
<feature type="signal peptide" evidence="1">
    <location>
        <begin position="1"/>
        <end position="19"/>
    </location>
</feature>
<gene>
    <name evidence="2" type="ORF">ACI43T_09000</name>
</gene>
<accession>A0ABW8Q7D6</accession>
<keyword evidence="1" id="KW-0732">Signal</keyword>
<dbReference type="RefSeq" id="WP_405386598.1">
    <property type="nucleotide sequence ID" value="NZ_JBJGEB010000009.1"/>
</dbReference>
<reference evidence="2 3" key="1">
    <citation type="submission" date="2024-11" db="EMBL/GenBank/DDBJ databases">
        <authorList>
            <person name="Mikucki A.G."/>
            <person name="Kahler C.M."/>
        </authorList>
    </citation>
    <scope>NUCLEOTIDE SEQUENCE [LARGE SCALE GENOMIC DNA]</scope>
    <source>
        <strain evidence="2 3">EXNM717</strain>
    </source>
</reference>
<sequence length="133" mass="14840">MKKLIAIFLLIPLAAFSNARPLSFSGTWLYTDQVGDTVGGKELVLKQTGNLVTGIWNEGISTGSGGSGKLKGYVKGNKLFLNYCSDEGNNWYKSCPEYENDGSYFIKKNNKIIEYDMTDNKLYKKGNEFILTK</sequence>
<feature type="chain" id="PRO_5047149736" evidence="1">
    <location>
        <begin position="20"/>
        <end position="133"/>
    </location>
</feature>
<dbReference type="EMBL" id="JBJGEB010000009">
    <property type="protein sequence ID" value="MFK7642626.1"/>
    <property type="molecule type" value="Genomic_DNA"/>
</dbReference>
<comment type="caution">
    <text evidence="2">The sequence shown here is derived from an EMBL/GenBank/DDBJ whole genome shotgun (WGS) entry which is preliminary data.</text>
</comment>
<evidence type="ECO:0000256" key="1">
    <source>
        <dbReference type="SAM" id="SignalP"/>
    </source>
</evidence>